<keyword evidence="1" id="KW-0175">Coiled coil</keyword>
<sequence>MYEKLRRGWRKILQVRPLIRQFIWHRLGDGNVASVWFDRWCALIPLASLISNRDINRAGFHLSSKVVDVLDSDSWNWPIEWQDKYPMACSLTIPNLDPSSRDLLVWRNQNDVEMQFSVATVWDTIRPRGEEVDWYNVVWFSHCVLRHAFHLWILMNIYFLLYFSSEIWAHMKMFAGLPKCSSSLEDIVICLVPISKKRSARSVIAKLVFAACSYFTWQERNYRLFKKRKRSKEQVLELIMSSIRLKLLSCRFKKTSRVDSIVFAIVVDESFMVAHFIDVGDFGIDLFLPLVLPGPNIDSIFGYSMSNIPDCKSEFINVNQTLISDIRPAQTFPEPILYLAGLASSREHALNNPSILINGEEMAFLGHLKVAVDNDVLEIYFVSKNKDVPGFELAVVDEGFSGVRRGPLRGVVSLLSILLPLKLVAWILNCVVIPLYAAHNTLYNLHYPLLNEKLGFLTFDDLVNVYDVHALQMALVGNMLTNESRIISYDHTKIKDNFVSLKSRNNLLEHEISKLEDNLSKARKNKILSKETFSKLKGLKPHAEKVVDLSLKLKAADLEKIELVKDLLPLAVKRLFESEHFNHALGDLQQKAITFGRSQELDEVHGEAEWGFFITPFSDGSVGPEDLRSLSTHPLCFLPSLFSNLLAISLFVTSVNLLAWGWAYASQPRGEEGSFVEDFMDDSIVRGFYSNFLANFLSAGRMPLTRTELMHSFEAARYTIRPSSDFGATRVGSFYMYFFISSKALSASLVHVKSFFSKHPFSVLKNGKDFSALLDRNLLRAASLPFKLCTSLIVLGFHVSSDLAFEDFVHQPLPLYASRKHLSLKSKSESTFQSISSSEYQSFGQDLLISSTSLDTALLRLMAILLFFCCTGVIFLFAFNLCSVTKTSLPILSVQEIPVILKYSHANMSALLLNMMNLEPTFDLYRTAKCIFEGIIPSSAIAVMPKSMFWGESDRTIRNVICSLLWCGSSPTVIRRIIFLKGLTCSSENPDNVV</sequence>
<comment type="caution">
    <text evidence="3">The sequence shown here is derived from an EMBL/GenBank/DDBJ whole genome shotgun (WGS) entry which is preliminary data.</text>
</comment>
<dbReference type="AlphaFoldDB" id="A0A699H0M9"/>
<keyword evidence="2" id="KW-0812">Transmembrane</keyword>
<reference evidence="3" key="1">
    <citation type="journal article" date="2019" name="Sci. Rep.">
        <title>Draft genome of Tanacetum cinerariifolium, the natural source of mosquito coil.</title>
        <authorList>
            <person name="Yamashiro T."/>
            <person name="Shiraishi A."/>
            <person name="Satake H."/>
            <person name="Nakayama K."/>
        </authorList>
    </citation>
    <scope>NUCLEOTIDE SEQUENCE</scope>
</reference>
<feature type="transmembrane region" description="Helical" evidence="2">
    <location>
        <begin position="149"/>
        <end position="169"/>
    </location>
</feature>
<keyword evidence="2" id="KW-1133">Transmembrane helix</keyword>
<evidence type="ECO:0000256" key="1">
    <source>
        <dbReference type="SAM" id="Coils"/>
    </source>
</evidence>
<evidence type="ECO:0008006" key="4">
    <source>
        <dbReference type="Google" id="ProtNLM"/>
    </source>
</evidence>
<keyword evidence="2" id="KW-0472">Membrane</keyword>
<name>A0A699H0M9_TANCI</name>
<evidence type="ECO:0000313" key="3">
    <source>
        <dbReference type="EMBL" id="GEW88301.1"/>
    </source>
</evidence>
<organism evidence="3">
    <name type="scientific">Tanacetum cinerariifolium</name>
    <name type="common">Dalmatian daisy</name>
    <name type="synonym">Chrysanthemum cinerariifolium</name>
    <dbReference type="NCBI Taxonomy" id="118510"/>
    <lineage>
        <taxon>Eukaryota</taxon>
        <taxon>Viridiplantae</taxon>
        <taxon>Streptophyta</taxon>
        <taxon>Embryophyta</taxon>
        <taxon>Tracheophyta</taxon>
        <taxon>Spermatophyta</taxon>
        <taxon>Magnoliopsida</taxon>
        <taxon>eudicotyledons</taxon>
        <taxon>Gunneridae</taxon>
        <taxon>Pentapetalae</taxon>
        <taxon>asterids</taxon>
        <taxon>campanulids</taxon>
        <taxon>Asterales</taxon>
        <taxon>Asteraceae</taxon>
        <taxon>Asteroideae</taxon>
        <taxon>Anthemideae</taxon>
        <taxon>Anthemidinae</taxon>
        <taxon>Tanacetum</taxon>
    </lineage>
</organism>
<accession>A0A699H0M9</accession>
<proteinExistence type="predicted"/>
<feature type="transmembrane region" description="Helical" evidence="2">
    <location>
        <begin position="857"/>
        <end position="879"/>
    </location>
</feature>
<gene>
    <name evidence="3" type="ORF">Tci_260277</name>
</gene>
<feature type="coiled-coil region" evidence="1">
    <location>
        <begin position="498"/>
        <end position="525"/>
    </location>
</feature>
<protein>
    <recommendedName>
        <fullName evidence="4">Reverse transcriptase zinc-binding domain-containing protein</fullName>
    </recommendedName>
</protein>
<evidence type="ECO:0000256" key="2">
    <source>
        <dbReference type="SAM" id="Phobius"/>
    </source>
</evidence>
<dbReference type="EMBL" id="BKCJ010078524">
    <property type="protein sequence ID" value="GEW88301.1"/>
    <property type="molecule type" value="Genomic_DNA"/>
</dbReference>